<accession>E0IG43</accession>
<sequence length="138" mass="16140">MRTWTFKTSALQILFYIEFVIRQFKLSVAVRHVCLQVTNILRRCDLLEHNTDNETKKLTAYCTMNFILALPLAPLSHAPNADQIFLQHRTACLRREGRVAYAEHVSYQIAVGQPRNANFIFELNIRNIRVQKIRTVRP</sequence>
<keyword evidence="2" id="KW-1185">Reference proteome</keyword>
<evidence type="ECO:0000313" key="2">
    <source>
        <dbReference type="Proteomes" id="UP000005387"/>
    </source>
</evidence>
<proteinExistence type="predicted"/>
<gene>
    <name evidence="1" type="ORF">PaecuDRAFT_4634</name>
</gene>
<organism evidence="1 2">
    <name type="scientific">Paenibacillus curdlanolyticus YK9</name>
    <dbReference type="NCBI Taxonomy" id="717606"/>
    <lineage>
        <taxon>Bacteria</taxon>
        <taxon>Bacillati</taxon>
        <taxon>Bacillota</taxon>
        <taxon>Bacilli</taxon>
        <taxon>Bacillales</taxon>
        <taxon>Paenibacillaceae</taxon>
        <taxon>Paenibacillus</taxon>
    </lineage>
</organism>
<dbReference type="STRING" id="717606.PaecuDRAFT_4634"/>
<dbReference type="AlphaFoldDB" id="E0IG43"/>
<protein>
    <submittedName>
        <fullName evidence="1">Uncharacterized protein</fullName>
    </submittedName>
</protein>
<evidence type="ECO:0000313" key="1">
    <source>
        <dbReference type="EMBL" id="EFM08623.1"/>
    </source>
</evidence>
<dbReference type="EMBL" id="AEDD01000015">
    <property type="protein sequence ID" value="EFM08623.1"/>
    <property type="molecule type" value="Genomic_DNA"/>
</dbReference>
<reference evidence="1 2" key="1">
    <citation type="submission" date="2010-07" db="EMBL/GenBank/DDBJ databases">
        <title>The draft genome of Paenibacillus curdlanolyticus YK9.</title>
        <authorList>
            <consortium name="US DOE Joint Genome Institute (JGI-PGF)"/>
            <person name="Lucas S."/>
            <person name="Copeland A."/>
            <person name="Lapidus A."/>
            <person name="Cheng J.-F."/>
            <person name="Bruce D."/>
            <person name="Goodwin L."/>
            <person name="Pitluck S."/>
            <person name="Land M.L."/>
            <person name="Hauser L."/>
            <person name="Chang Y.-J."/>
            <person name="Jeffries C."/>
            <person name="Anderson I.J."/>
            <person name="Johnson E."/>
            <person name="Loganathan U."/>
            <person name="Mulhopadhyay B."/>
            <person name="Kyrpides N."/>
            <person name="Woyke T.J."/>
        </authorList>
    </citation>
    <scope>NUCLEOTIDE SEQUENCE [LARGE SCALE GENOMIC DNA]</scope>
    <source>
        <strain evidence="1 2">YK9</strain>
    </source>
</reference>
<name>E0IG43_9BACL</name>
<dbReference type="Proteomes" id="UP000005387">
    <property type="component" value="Unassembled WGS sequence"/>
</dbReference>